<dbReference type="PROSITE" id="PS51257">
    <property type="entry name" value="PROKAR_LIPOPROTEIN"/>
    <property type="match status" value="1"/>
</dbReference>
<gene>
    <name evidence="2" type="ORF">J2S77_001672</name>
</gene>
<comment type="caution">
    <text evidence="2">The sequence shown here is derived from an EMBL/GenBank/DDBJ whole genome shotgun (WGS) entry which is preliminary data.</text>
</comment>
<accession>A0ABT9VFF2</accession>
<evidence type="ECO:0000313" key="3">
    <source>
        <dbReference type="Proteomes" id="UP001224359"/>
    </source>
</evidence>
<name>A0ABT9VFF2_9BACI</name>
<dbReference type="Pfam" id="PF17225">
    <property type="entry name" value="DUF5301"/>
    <property type="match status" value="1"/>
</dbReference>
<reference evidence="2 3" key="1">
    <citation type="submission" date="2023-07" db="EMBL/GenBank/DDBJ databases">
        <title>Genomic Encyclopedia of Type Strains, Phase IV (KMG-IV): sequencing the most valuable type-strain genomes for metagenomic binning, comparative biology and taxonomic classification.</title>
        <authorList>
            <person name="Goeker M."/>
        </authorList>
    </citation>
    <scope>NUCLEOTIDE SEQUENCE [LARGE SCALE GENOMIC DNA]</scope>
    <source>
        <strain evidence="2 3">DSM 16460</strain>
    </source>
</reference>
<proteinExistence type="predicted"/>
<dbReference type="RefSeq" id="WP_306976361.1">
    <property type="nucleotide sequence ID" value="NZ_JAUSTQ010000006.1"/>
</dbReference>
<dbReference type="EMBL" id="JAUSTQ010000006">
    <property type="protein sequence ID" value="MDQ0159686.1"/>
    <property type="molecule type" value="Genomic_DNA"/>
</dbReference>
<dbReference type="InterPro" id="IPR033782">
    <property type="entry name" value="DUF5301"/>
</dbReference>
<sequence>MAKIKLFFVLLLFVFVLIGCQNNNLNLSDDVTSIEVYEWNSEERVATIDDQEFIEELVKKLDNARTASTAEMSIPVNPDYDVHFKNDDQTLFNFSYYKEVINLGVEGRYRNVNEDTMYNVELQLPLE</sequence>
<organism evidence="2 3">
    <name type="scientific">Alkalibacillus salilacus</name>
    <dbReference type="NCBI Taxonomy" id="284582"/>
    <lineage>
        <taxon>Bacteria</taxon>
        <taxon>Bacillati</taxon>
        <taxon>Bacillota</taxon>
        <taxon>Bacilli</taxon>
        <taxon>Bacillales</taxon>
        <taxon>Bacillaceae</taxon>
        <taxon>Alkalibacillus</taxon>
    </lineage>
</organism>
<dbReference type="Proteomes" id="UP001224359">
    <property type="component" value="Unassembled WGS sequence"/>
</dbReference>
<evidence type="ECO:0000313" key="2">
    <source>
        <dbReference type="EMBL" id="MDQ0159686.1"/>
    </source>
</evidence>
<evidence type="ECO:0000259" key="1">
    <source>
        <dbReference type="Pfam" id="PF17225"/>
    </source>
</evidence>
<keyword evidence="3" id="KW-1185">Reference proteome</keyword>
<protein>
    <recommendedName>
        <fullName evidence="1">DUF5301 domain-containing protein</fullName>
    </recommendedName>
</protein>
<feature type="domain" description="DUF5301" evidence="1">
    <location>
        <begin position="25"/>
        <end position="112"/>
    </location>
</feature>